<name>A0A0H5QQN3_9EUKA</name>
<evidence type="ECO:0000313" key="1">
    <source>
        <dbReference type="EMBL" id="CRZ04390.1"/>
    </source>
</evidence>
<protein>
    <submittedName>
        <fullName evidence="1">Uncharacterized protein</fullName>
    </submittedName>
</protein>
<reference evidence="1" key="1">
    <citation type="submission" date="2015-04" db="EMBL/GenBank/DDBJ databases">
        <title>The genome sequence of the plant pathogenic Rhizarian Plasmodiophora brassicae reveals insights in its biotrophic life cycle and the origin of chitin synthesis.</title>
        <authorList>
            <person name="Schwelm A."/>
            <person name="Fogelqvist J."/>
            <person name="Knaust A."/>
            <person name="Julke S."/>
            <person name="Lilja T."/>
            <person name="Dhandapani V."/>
            <person name="Bonilla-Rosso G."/>
            <person name="Karlsson M."/>
            <person name="Shevchenko A."/>
            <person name="Choi S.R."/>
            <person name="Kim H.G."/>
            <person name="Park J.Y."/>
            <person name="Lim Y.P."/>
            <person name="Ludwig-Muller J."/>
            <person name="Dixelius C."/>
        </authorList>
    </citation>
    <scope>NUCLEOTIDE SEQUENCE</scope>
    <source>
        <tissue evidence="1">Potato root galls</tissue>
    </source>
</reference>
<dbReference type="InterPro" id="IPR027417">
    <property type="entry name" value="P-loop_NTPase"/>
</dbReference>
<proteinExistence type="predicted"/>
<dbReference type="AlphaFoldDB" id="A0A0H5QQN3"/>
<sequence>MSRSLQVRFSKASRSIIKVFFSICRIEFQYSMKYLSTLIRCASAHARLQLRTTVKVVDCLVGIMLMEETRAATQTTSETMLHFTTDYPYRLHIDMGYDGETESSRFLSFYAHVLSIIQKRDPTFNISIEDDE</sequence>
<dbReference type="Gene3D" id="3.40.50.300">
    <property type="entry name" value="P-loop containing nucleotide triphosphate hydrolases"/>
    <property type="match status" value="1"/>
</dbReference>
<organism evidence="1">
    <name type="scientific">Spongospora subterranea</name>
    <dbReference type="NCBI Taxonomy" id="70186"/>
    <lineage>
        <taxon>Eukaryota</taxon>
        <taxon>Sar</taxon>
        <taxon>Rhizaria</taxon>
        <taxon>Endomyxa</taxon>
        <taxon>Phytomyxea</taxon>
        <taxon>Plasmodiophorida</taxon>
        <taxon>Plasmodiophoridae</taxon>
        <taxon>Spongospora</taxon>
    </lineage>
</organism>
<accession>A0A0H5QQN3</accession>
<dbReference type="EMBL" id="HACM01003948">
    <property type="protein sequence ID" value="CRZ04390.1"/>
    <property type="molecule type" value="Transcribed_RNA"/>
</dbReference>